<dbReference type="InterPro" id="IPR015876">
    <property type="entry name" value="Acyl-CoA_DS"/>
</dbReference>
<dbReference type="PANTHER" id="PTHR11351:SF31">
    <property type="entry name" value="DESATURASE 1, ISOFORM A-RELATED"/>
    <property type="match status" value="1"/>
</dbReference>
<dbReference type="GO" id="GO:0006633">
    <property type="term" value="P:fatty acid biosynthetic process"/>
    <property type="evidence" value="ECO:0007669"/>
    <property type="project" value="UniProtKB-KW"/>
</dbReference>
<evidence type="ECO:0000256" key="8">
    <source>
        <dbReference type="ARBA" id="ARBA00023004"/>
    </source>
</evidence>
<dbReference type="GO" id="GO:0016020">
    <property type="term" value="C:membrane"/>
    <property type="evidence" value="ECO:0007669"/>
    <property type="project" value="UniProtKB-SubCell"/>
</dbReference>
<keyword evidence="15" id="KW-1185">Reference proteome</keyword>
<evidence type="ECO:0000256" key="11">
    <source>
        <dbReference type="ARBA" id="ARBA00023160"/>
    </source>
</evidence>
<evidence type="ECO:0000256" key="7">
    <source>
        <dbReference type="ARBA" id="ARBA00023002"/>
    </source>
</evidence>
<keyword evidence="7" id="KW-0560">Oxidoreductase</keyword>
<keyword evidence="4 12" id="KW-0812">Transmembrane</keyword>
<evidence type="ECO:0000256" key="9">
    <source>
        <dbReference type="ARBA" id="ARBA00023098"/>
    </source>
</evidence>
<dbReference type="InterPro" id="IPR005804">
    <property type="entry name" value="FA_desaturase_dom"/>
</dbReference>
<dbReference type="CDD" id="cd03505">
    <property type="entry name" value="Delta9-FADS-like"/>
    <property type="match status" value="1"/>
</dbReference>
<proteinExistence type="inferred from homology"/>
<dbReference type="OrthoDB" id="19906at2"/>
<organism evidence="14 15">
    <name type="scientific">Aestuariispira insulae</name>
    <dbReference type="NCBI Taxonomy" id="1461337"/>
    <lineage>
        <taxon>Bacteria</taxon>
        <taxon>Pseudomonadati</taxon>
        <taxon>Pseudomonadota</taxon>
        <taxon>Alphaproteobacteria</taxon>
        <taxon>Rhodospirillales</taxon>
        <taxon>Kiloniellaceae</taxon>
        <taxon>Aestuariispira</taxon>
    </lineage>
</organism>
<feature type="transmembrane region" description="Helical" evidence="12">
    <location>
        <begin position="18"/>
        <end position="38"/>
    </location>
</feature>
<feature type="domain" description="Fatty acid desaturase" evidence="13">
    <location>
        <begin position="46"/>
        <end position="257"/>
    </location>
</feature>
<feature type="transmembrane region" description="Helical" evidence="12">
    <location>
        <begin position="44"/>
        <end position="64"/>
    </location>
</feature>
<keyword evidence="9" id="KW-0443">Lipid metabolism</keyword>
<dbReference type="PANTHER" id="PTHR11351">
    <property type="entry name" value="ACYL-COA DESATURASE"/>
    <property type="match status" value="1"/>
</dbReference>
<dbReference type="SUPFAM" id="SSF58113">
    <property type="entry name" value="Apolipoprotein A-I"/>
    <property type="match status" value="1"/>
</dbReference>
<evidence type="ECO:0000259" key="13">
    <source>
        <dbReference type="Pfam" id="PF00487"/>
    </source>
</evidence>
<dbReference type="PRINTS" id="PR00075">
    <property type="entry name" value="FACDDSATRASE"/>
</dbReference>
<keyword evidence="8" id="KW-0408">Iron</keyword>
<evidence type="ECO:0000256" key="6">
    <source>
        <dbReference type="ARBA" id="ARBA00022989"/>
    </source>
</evidence>
<reference evidence="14 15" key="1">
    <citation type="submission" date="2018-07" db="EMBL/GenBank/DDBJ databases">
        <title>Genomic Encyclopedia of Type Strains, Phase III (KMG-III): the genomes of soil and plant-associated and newly described type strains.</title>
        <authorList>
            <person name="Whitman W."/>
        </authorList>
    </citation>
    <scope>NUCLEOTIDE SEQUENCE [LARGE SCALE GENOMIC DNA]</scope>
    <source>
        <strain evidence="14 15">CECT 8488</strain>
    </source>
</reference>
<dbReference type="GO" id="GO:0016717">
    <property type="term" value="F:oxidoreductase activity, acting on paired donors, with oxidation of a pair of donors resulting in the reduction of molecular oxygen to two molecules of water"/>
    <property type="evidence" value="ECO:0007669"/>
    <property type="project" value="InterPro"/>
</dbReference>
<evidence type="ECO:0000313" key="14">
    <source>
        <dbReference type="EMBL" id="RED48140.1"/>
    </source>
</evidence>
<keyword evidence="10 12" id="KW-0472">Membrane</keyword>
<name>A0A3D9HF89_9PROT</name>
<evidence type="ECO:0000256" key="5">
    <source>
        <dbReference type="ARBA" id="ARBA00022832"/>
    </source>
</evidence>
<dbReference type="AlphaFoldDB" id="A0A3D9HF89"/>
<keyword evidence="3" id="KW-0444">Lipid biosynthesis</keyword>
<accession>A0A3D9HF89</accession>
<keyword evidence="5" id="KW-0276">Fatty acid metabolism</keyword>
<dbReference type="Pfam" id="PF00487">
    <property type="entry name" value="FA_desaturase"/>
    <property type="match status" value="1"/>
</dbReference>
<comment type="subcellular location">
    <subcellularLocation>
        <location evidence="1">Membrane</location>
        <topology evidence="1">Multi-pass membrane protein</topology>
    </subcellularLocation>
</comment>
<dbReference type="RefSeq" id="WP_115937759.1">
    <property type="nucleotide sequence ID" value="NZ_QRDW01000008.1"/>
</dbReference>
<comment type="caution">
    <text evidence="14">The sequence shown here is derived from an EMBL/GenBank/DDBJ whole genome shotgun (WGS) entry which is preliminary data.</text>
</comment>
<feature type="transmembrane region" description="Helical" evidence="12">
    <location>
        <begin position="162"/>
        <end position="184"/>
    </location>
</feature>
<evidence type="ECO:0000256" key="2">
    <source>
        <dbReference type="ARBA" id="ARBA00008749"/>
    </source>
</evidence>
<keyword evidence="11" id="KW-0275">Fatty acid biosynthesis</keyword>
<protein>
    <submittedName>
        <fullName evidence="14">Stearoyl-CoA desaturase (Delta-9 desaturase)</fullName>
    </submittedName>
</protein>
<evidence type="ECO:0000256" key="1">
    <source>
        <dbReference type="ARBA" id="ARBA00004141"/>
    </source>
</evidence>
<evidence type="ECO:0000256" key="4">
    <source>
        <dbReference type="ARBA" id="ARBA00022692"/>
    </source>
</evidence>
<evidence type="ECO:0000256" key="10">
    <source>
        <dbReference type="ARBA" id="ARBA00023136"/>
    </source>
</evidence>
<sequence length="413" mass="46975">MPDNHTAIADNRSLMSRIAAPVPFALVHLLCFAAIWTGVSLTDIALAFFLYGLRMFGITAGYHRYFSHRTFKTSRVFGFILAFIAQSSAQRGVIWWASNHRQHHRASDTEEDVHSPVRKGFWYAHMGWIWSGHHEKTDYDAAPDLAKLPELMWLDKHPYTPAVIMGVLVTLLFGWSGLIVGFFWSTVALWHATFCINSLAHVYGRQRYLTGDQSRNNWWLAILTMGEGWHNNHHHFQSAARQGFRWYEVDMTYYILQGCRRLGLVWDLAQPPKQVVENERKVARSVVEKAARQLAASFQVDAITADLKASLAEHYAKLEPSFDKLQTNVAATLAGWHQHLEGDMEKVREDIRELVAKLPAQAMPTGADLMARAQKMFARTPALGDVTERAREILLEAIYAELARQAVPVRVKP</sequence>
<evidence type="ECO:0000256" key="3">
    <source>
        <dbReference type="ARBA" id="ARBA00022516"/>
    </source>
</evidence>
<gene>
    <name evidence="14" type="ORF">DFP90_108159</name>
</gene>
<dbReference type="Proteomes" id="UP000256845">
    <property type="component" value="Unassembled WGS sequence"/>
</dbReference>
<comment type="similarity">
    <text evidence="2">Belongs to the fatty acid desaturase type 2 family.</text>
</comment>
<evidence type="ECO:0000256" key="12">
    <source>
        <dbReference type="SAM" id="Phobius"/>
    </source>
</evidence>
<evidence type="ECO:0000313" key="15">
    <source>
        <dbReference type="Proteomes" id="UP000256845"/>
    </source>
</evidence>
<keyword evidence="6 12" id="KW-1133">Transmembrane helix</keyword>
<dbReference type="Gene3D" id="1.20.120.20">
    <property type="entry name" value="Apolipoprotein"/>
    <property type="match status" value="1"/>
</dbReference>
<dbReference type="EMBL" id="QRDW01000008">
    <property type="protein sequence ID" value="RED48140.1"/>
    <property type="molecule type" value="Genomic_DNA"/>
</dbReference>